<evidence type="ECO:0000313" key="2">
    <source>
        <dbReference type="EMBL" id="SDK95834.1"/>
    </source>
</evidence>
<keyword evidence="3" id="KW-1185">Reference proteome</keyword>
<dbReference type="OrthoDB" id="7744610at2"/>
<sequence length="108" mass="11942">MKKTIIAALVTGLALPMASAALADSLDSPVDNNPHQINVSCYRGAFTNVVAWDRPNPVFIEDLVEIGYSYPEAASIGERICRDIRGVRDGEHRINALRQILRESPPRR</sequence>
<gene>
    <name evidence="2" type="ORF">SAMN04488026_106122</name>
</gene>
<reference evidence="2 3" key="1">
    <citation type="submission" date="2016-10" db="EMBL/GenBank/DDBJ databases">
        <authorList>
            <person name="de Groot N.N."/>
        </authorList>
    </citation>
    <scope>NUCLEOTIDE SEQUENCE [LARGE SCALE GENOMIC DNA]</scope>
    <source>
        <strain evidence="2 3">DSM 25294</strain>
    </source>
</reference>
<proteinExistence type="predicted"/>
<feature type="chain" id="PRO_5011546490" description="HdeA/HdeB family protein" evidence="1">
    <location>
        <begin position="24"/>
        <end position="108"/>
    </location>
</feature>
<evidence type="ECO:0000256" key="1">
    <source>
        <dbReference type="SAM" id="SignalP"/>
    </source>
</evidence>
<evidence type="ECO:0000313" key="3">
    <source>
        <dbReference type="Proteomes" id="UP000199382"/>
    </source>
</evidence>
<evidence type="ECO:0008006" key="4">
    <source>
        <dbReference type="Google" id="ProtNLM"/>
    </source>
</evidence>
<dbReference type="Proteomes" id="UP000199382">
    <property type="component" value="Unassembled WGS sequence"/>
</dbReference>
<dbReference type="RefSeq" id="WP_093161993.1">
    <property type="nucleotide sequence ID" value="NZ_FNEK01000061.1"/>
</dbReference>
<keyword evidence="1" id="KW-0732">Signal</keyword>
<dbReference type="EMBL" id="FNEK01000061">
    <property type="protein sequence ID" value="SDK95834.1"/>
    <property type="molecule type" value="Genomic_DNA"/>
</dbReference>
<name>A0A1G9G544_9RHOB</name>
<dbReference type="AlphaFoldDB" id="A0A1G9G544"/>
<organism evidence="2 3">
    <name type="scientific">Aliiruegeria lutimaris</name>
    <dbReference type="NCBI Taxonomy" id="571298"/>
    <lineage>
        <taxon>Bacteria</taxon>
        <taxon>Pseudomonadati</taxon>
        <taxon>Pseudomonadota</taxon>
        <taxon>Alphaproteobacteria</taxon>
        <taxon>Rhodobacterales</taxon>
        <taxon>Roseobacteraceae</taxon>
        <taxon>Aliiruegeria</taxon>
    </lineage>
</organism>
<feature type="signal peptide" evidence="1">
    <location>
        <begin position="1"/>
        <end position="23"/>
    </location>
</feature>
<accession>A0A1G9G544</accession>
<protein>
    <recommendedName>
        <fullName evidence="4">HdeA/HdeB family protein</fullName>
    </recommendedName>
</protein>